<dbReference type="AlphaFoldDB" id="A0A558DCU8"/>
<evidence type="ECO:0000256" key="1">
    <source>
        <dbReference type="SAM" id="SignalP"/>
    </source>
</evidence>
<evidence type="ECO:0000313" key="3">
    <source>
        <dbReference type="Proteomes" id="UP000317355"/>
    </source>
</evidence>
<feature type="signal peptide" evidence="1">
    <location>
        <begin position="1"/>
        <end position="38"/>
    </location>
</feature>
<feature type="chain" id="PRO_5021718229" evidence="1">
    <location>
        <begin position="39"/>
        <end position="144"/>
    </location>
</feature>
<proteinExistence type="predicted"/>
<accession>A0A558DCU8</accession>
<reference evidence="2 3" key="1">
    <citation type="submission" date="2019-07" db="EMBL/GenBank/DDBJ databases">
        <title>The pathways for chlorine oxyanion respiration interact through the shared metabolite chlorate.</title>
        <authorList>
            <person name="Barnum T.P."/>
            <person name="Cheng Y."/>
            <person name="Hill K.A."/>
            <person name="Lucas L.N."/>
            <person name="Carlson H.K."/>
            <person name="Coates J.D."/>
        </authorList>
    </citation>
    <scope>NUCLEOTIDE SEQUENCE [LARGE SCALE GENOMIC DNA]</scope>
    <source>
        <strain evidence="2">BK-3</strain>
    </source>
</reference>
<organism evidence="2 3">
    <name type="scientific">Sedimenticola thiotaurini</name>
    <dbReference type="NCBI Taxonomy" id="1543721"/>
    <lineage>
        <taxon>Bacteria</taxon>
        <taxon>Pseudomonadati</taxon>
        <taxon>Pseudomonadota</taxon>
        <taxon>Gammaproteobacteria</taxon>
        <taxon>Chromatiales</taxon>
        <taxon>Sedimenticolaceae</taxon>
        <taxon>Sedimenticola</taxon>
    </lineage>
</organism>
<comment type="caution">
    <text evidence="2">The sequence shown here is derived from an EMBL/GenBank/DDBJ whole genome shotgun (WGS) entry which is preliminary data.</text>
</comment>
<dbReference type="Proteomes" id="UP000317355">
    <property type="component" value="Unassembled WGS sequence"/>
</dbReference>
<protein>
    <submittedName>
        <fullName evidence="2">Uncharacterized protein</fullName>
    </submittedName>
</protein>
<dbReference type="EMBL" id="VMRY01000008">
    <property type="protein sequence ID" value="TVT58855.1"/>
    <property type="molecule type" value="Genomic_DNA"/>
</dbReference>
<gene>
    <name evidence="2" type="ORF">FHK82_03560</name>
</gene>
<evidence type="ECO:0000313" key="2">
    <source>
        <dbReference type="EMBL" id="TVT58855.1"/>
    </source>
</evidence>
<keyword evidence="1" id="KW-0732">Signal</keyword>
<name>A0A558DCU8_9GAMM</name>
<sequence length="144" mass="15871">MNTRQMDLKIRRVFARGRLTKQMVFLCTSLLFCGQASAYDGWSSELSHATGGAIFAGGVTYLADRYTEHKENRAWIGFGVSSILFTVVELSTQGSSYSNRLDIASHVIGSAVGAFATDKWILKPVVKRENAVSSYFGVETKLTF</sequence>